<dbReference type="EMBL" id="JAJSOF020000040">
    <property type="protein sequence ID" value="KAJ4426208.1"/>
    <property type="molecule type" value="Genomic_DNA"/>
</dbReference>
<reference evidence="1 2" key="1">
    <citation type="journal article" date="2022" name="Allergy">
        <title>Genome assembly and annotation of Periplaneta americana reveal a comprehensive cockroach allergen profile.</title>
        <authorList>
            <person name="Wang L."/>
            <person name="Xiong Q."/>
            <person name="Saelim N."/>
            <person name="Wang L."/>
            <person name="Nong W."/>
            <person name="Wan A.T."/>
            <person name="Shi M."/>
            <person name="Liu X."/>
            <person name="Cao Q."/>
            <person name="Hui J.H.L."/>
            <person name="Sookrung N."/>
            <person name="Leung T.F."/>
            <person name="Tungtrongchitr A."/>
            <person name="Tsui S.K.W."/>
        </authorList>
    </citation>
    <scope>NUCLEOTIDE SEQUENCE [LARGE SCALE GENOMIC DNA]</scope>
    <source>
        <strain evidence="1">PWHHKU_190912</strain>
    </source>
</reference>
<proteinExistence type="predicted"/>
<evidence type="ECO:0000313" key="2">
    <source>
        <dbReference type="Proteomes" id="UP001148838"/>
    </source>
</evidence>
<sequence length="101" mass="11441">MVQTDTGTCNDGATCLRMVDDETVGSVRACRRIRRSSLLVISRGRPEPTRLTFITSQDVFSVIQRMWFMHTLTPPHFTVIVHQYLDNQFPNGCIGRRGSIA</sequence>
<gene>
    <name evidence="1" type="ORF">ANN_27017</name>
</gene>
<accession>A0ABQ8RWV9</accession>
<protein>
    <submittedName>
        <fullName evidence="1">Uncharacterized protein</fullName>
    </submittedName>
</protein>
<comment type="caution">
    <text evidence="1">The sequence shown here is derived from an EMBL/GenBank/DDBJ whole genome shotgun (WGS) entry which is preliminary data.</text>
</comment>
<keyword evidence="2" id="KW-1185">Reference proteome</keyword>
<evidence type="ECO:0000313" key="1">
    <source>
        <dbReference type="EMBL" id="KAJ4426208.1"/>
    </source>
</evidence>
<name>A0ABQ8RWV9_PERAM</name>
<organism evidence="1 2">
    <name type="scientific">Periplaneta americana</name>
    <name type="common">American cockroach</name>
    <name type="synonym">Blatta americana</name>
    <dbReference type="NCBI Taxonomy" id="6978"/>
    <lineage>
        <taxon>Eukaryota</taxon>
        <taxon>Metazoa</taxon>
        <taxon>Ecdysozoa</taxon>
        <taxon>Arthropoda</taxon>
        <taxon>Hexapoda</taxon>
        <taxon>Insecta</taxon>
        <taxon>Pterygota</taxon>
        <taxon>Neoptera</taxon>
        <taxon>Polyneoptera</taxon>
        <taxon>Dictyoptera</taxon>
        <taxon>Blattodea</taxon>
        <taxon>Blattoidea</taxon>
        <taxon>Blattidae</taxon>
        <taxon>Blattinae</taxon>
        <taxon>Periplaneta</taxon>
    </lineage>
</organism>
<dbReference type="Proteomes" id="UP001148838">
    <property type="component" value="Unassembled WGS sequence"/>
</dbReference>